<gene>
    <name evidence="2" type="ORF">QTJ16_004575</name>
</gene>
<accession>A0AAD9WDM9</accession>
<feature type="chain" id="PRO_5042011046" evidence="1">
    <location>
        <begin position="18"/>
        <end position="83"/>
    </location>
</feature>
<proteinExistence type="predicted"/>
<keyword evidence="3" id="KW-1185">Reference proteome</keyword>
<dbReference type="Proteomes" id="UP001285354">
    <property type="component" value="Unassembled WGS sequence"/>
</dbReference>
<protein>
    <submittedName>
        <fullName evidence="2">Uncharacterized protein</fullName>
    </submittedName>
</protein>
<feature type="signal peptide" evidence="1">
    <location>
        <begin position="1"/>
        <end position="17"/>
    </location>
</feature>
<keyword evidence="1" id="KW-0732">Signal</keyword>
<dbReference type="AlphaFoldDB" id="A0AAD9WDM9"/>
<organism evidence="2 3">
    <name type="scientific">Diplocarpon rosae</name>
    <dbReference type="NCBI Taxonomy" id="946125"/>
    <lineage>
        <taxon>Eukaryota</taxon>
        <taxon>Fungi</taxon>
        <taxon>Dikarya</taxon>
        <taxon>Ascomycota</taxon>
        <taxon>Pezizomycotina</taxon>
        <taxon>Leotiomycetes</taxon>
        <taxon>Helotiales</taxon>
        <taxon>Drepanopezizaceae</taxon>
        <taxon>Diplocarpon</taxon>
    </lineage>
</organism>
<name>A0AAD9WDM9_9HELO</name>
<evidence type="ECO:0000256" key="1">
    <source>
        <dbReference type="SAM" id="SignalP"/>
    </source>
</evidence>
<reference evidence="2" key="1">
    <citation type="submission" date="2023-06" db="EMBL/GenBank/DDBJ databases">
        <title>Draft genome of Marssonina rosae.</title>
        <authorList>
            <person name="Cheng Q."/>
        </authorList>
    </citation>
    <scope>NUCLEOTIDE SEQUENCE</scope>
    <source>
        <strain evidence="2">R4</strain>
    </source>
</reference>
<evidence type="ECO:0000313" key="3">
    <source>
        <dbReference type="Proteomes" id="UP001285354"/>
    </source>
</evidence>
<sequence>MQLPVLLLLAEALAATAQFSRHRGYDGVSLATGQYCKDQQHSFCCVSQEDDLRFPVPRTCDQVQTQDGGVLTPDCGGGETYCC</sequence>
<comment type="caution">
    <text evidence="2">The sequence shown here is derived from an EMBL/GenBank/DDBJ whole genome shotgun (WGS) entry which is preliminary data.</text>
</comment>
<evidence type="ECO:0000313" key="2">
    <source>
        <dbReference type="EMBL" id="KAK2626313.1"/>
    </source>
</evidence>
<dbReference type="EMBL" id="JAUBYV010000006">
    <property type="protein sequence ID" value="KAK2626313.1"/>
    <property type="molecule type" value="Genomic_DNA"/>
</dbReference>